<comment type="similarity">
    <text evidence="1 2">Belongs to the phD/YefM antitoxin family.</text>
</comment>
<dbReference type="AlphaFoldDB" id="A0A5M6HY31"/>
<name>A0A5M6HY31_9HYPH</name>
<dbReference type="SUPFAM" id="SSF143120">
    <property type="entry name" value="YefM-like"/>
    <property type="match status" value="1"/>
</dbReference>
<protein>
    <recommendedName>
        <fullName evidence="2">Antitoxin</fullName>
    </recommendedName>
</protein>
<dbReference type="Gene3D" id="3.40.1620.10">
    <property type="entry name" value="YefM-like domain"/>
    <property type="match status" value="1"/>
</dbReference>
<organism evidence="4 5">
    <name type="scientific">Blastochloris sulfoviridis</name>
    <dbReference type="NCBI Taxonomy" id="50712"/>
    <lineage>
        <taxon>Bacteria</taxon>
        <taxon>Pseudomonadati</taxon>
        <taxon>Pseudomonadota</taxon>
        <taxon>Alphaproteobacteria</taxon>
        <taxon>Hyphomicrobiales</taxon>
        <taxon>Blastochloridaceae</taxon>
        <taxon>Blastochloris</taxon>
    </lineage>
</organism>
<comment type="caution">
    <text evidence="4">The sequence shown here is derived from an EMBL/GenBank/DDBJ whole genome shotgun (WGS) entry which is preliminary data.</text>
</comment>
<dbReference type="OrthoDB" id="7451784at2"/>
<dbReference type="NCBIfam" id="TIGR01552">
    <property type="entry name" value="phd_fam"/>
    <property type="match status" value="1"/>
</dbReference>
<reference evidence="4 5" key="1">
    <citation type="submission" date="2019-09" db="EMBL/GenBank/DDBJ databases">
        <title>Draft Whole-Genome sequence of Blastochloris sulfoviridis DSM 729.</title>
        <authorList>
            <person name="Meyer T.E."/>
            <person name="Kyndt J.A."/>
        </authorList>
    </citation>
    <scope>NUCLEOTIDE SEQUENCE [LARGE SCALE GENOMIC DNA]</scope>
    <source>
        <strain evidence="4 5">DSM 729</strain>
    </source>
</reference>
<dbReference type="PANTHER" id="PTHR33713">
    <property type="entry name" value="ANTITOXIN YAFN-RELATED"/>
    <property type="match status" value="1"/>
</dbReference>
<feature type="region of interest" description="Disordered" evidence="3">
    <location>
        <begin position="1"/>
        <end position="37"/>
    </location>
</feature>
<sequence>MTQPAGAKPSRRSKTSARAKAGSKAGGRTPPPSNRWRLQDAKARLSEVVREAQEHGPQRVTLHGRDAVVVVSAAEFDRMQRPVTGHDIVRALQASPLAEVEFERRSFDAPVRDVEL</sequence>
<keyword evidence="5" id="KW-1185">Reference proteome</keyword>
<gene>
    <name evidence="4" type="ORF">F1193_10505</name>
</gene>
<dbReference type="Pfam" id="PF02604">
    <property type="entry name" value="PhdYeFM_antitox"/>
    <property type="match status" value="1"/>
</dbReference>
<dbReference type="Proteomes" id="UP000323886">
    <property type="component" value="Unassembled WGS sequence"/>
</dbReference>
<evidence type="ECO:0000313" key="5">
    <source>
        <dbReference type="Proteomes" id="UP000323886"/>
    </source>
</evidence>
<dbReference type="EMBL" id="VWPL01000016">
    <property type="protein sequence ID" value="KAA5600459.1"/>
    <property type="molecule type" value="Genomic_DNA"/>
</dbReference>
<dbReference type="InterPro" id="IPR051405">
    <property type="entry name" value="phD/YefM_antitoxin"/>
</dbReference>
<evidence type="ECO:0000256" key="3">
    <source>
        <dbReference type="SAM" id="MobiDB-lite"/>
    </source>
</evidence>
<accession>A0A5M6HY31</accession>
<dbReference type="RefSeq" id="WP_150097635.1">
    <property type="nucleotide sequence ID" value="NZ_VWPL01000016.1"/>
</dbReference>
<comment type="function">
    <text evidence="2">Antitoxin component of a type II toxin-antitoxin (TA) system.</text>
</comment>
<evidence type="ECO:0000256" key="2">
    <source>
        <dbReference type="RuleBase" id="RU362080"/>
    </source>
</evidence>
<dbReference type="PANTHER" id="PTHR33713:SF9">
    <property type="entry name" value="ANTITOXIN"/>
    <property type="match status" value="1"/>
</dbReference>
<dbReference type="InterPro" id="IPR036165">
    <property type="entry name" value="YefM-like_sf"/>
</dbReference>
<evidence type="ECO:0000256" key="1">
    <source>
        <dbReference type="ARBA" id="ARBA00009981"/>
    </source>
</evidence>
<dbReference type="InterPro" id="IPR006442">
    <property type="entry name" value="Antitoxin_Phd/YefM"/>
</dbReference>
<evidence type="ECO:0000313" key="4">
    <source>
        <dbReference type="EMBL" id="KAA5600459.1"/>
    </source>
</evidence>
<feature type="compositionally biased region" description="Low complexity" evidence="3">
    <location>
        <begin position="18"/>
        <end position="28"/>
    </location>
</feature>
<proteinExistence type="inferred from homology"/>